<dbReference type="EMBL" id="JABANP010000647">
    <property type="protein sequence ID" value="KAF4680118.1"/>
    <property type="molecule type" value="Genomic_DNA"/>
</dbReference>
<reference evidence="1 2" key="1">
    <citation type="submission" date="2020-04" db="EMBL/GenBank/DDBJ databases">
        <title>Perkinsus olseni comparative genomics.</title>
        <authorList>
            <person name="Bogema D.R."/>
        </authorList>
    </citation>
    <scope>NUCLEOTIDE SEQUENCE [LARGE SCALE GENOMIC DNA]</scope>
    <source>
        <strain evidence="1">00978-12</strain>
    </source>
</reference>
<dbReference type="Proteomes" id="UP000541610">
    <property type="component" value="Unassembled WGS sequence"/>
</dbReference>
<proteinExistence type="predicted"/>
<evidence type="ECO:0000313" key="1">
    <source>
        <dbReference type="EMBL" id="KAF4680118.1"/>
    </source>
</evidence>
<organism evidence="1 2">
    <name type="scientific">Perkinsus olseni</name>
    <name type="common">Perkinsus atlanticus</name>
    <dbReference type="NCBI Taxonomy" id="32597"/>
    <lineage>
        <taxon>Eukaryota</taxon>
        <taxon>Sar</taxon>
        <taxon>Alveolata</taxon>
        <taxon>Perkinsozoa</taxon>
        <taxon>Perkinsea</taxon>
        <taxon>Perkinsida</taxon>
        <taxon>Perkinsidae</taxon>
        <taxon>Perkinsus</taxon>
    </lineage>
</organism>
<accession>A0A7J6N8C2</accession>
<dbReference type="OrthoDB" id="10297507at2759"/>
<gene>
    <name evidence="1" type="ORF">FOZ60_014044</name>
</gene>
<comment type="caution">
    <text evidence="1">The sequence shown here is derived from an EMBL/GenBank/DDBJ whole genome shotgun (WGS) entry which is preliminary data.</text>
</comment>
<dbReference type="AlphaFoldDB" id="A0A7J6N8C2"/>
<protein>
    <submittedName>
        <fullName evidence="1">Uncharacterized protein</fullName>
    </submittedName>
</protein>
<sequence length="170" mass="18906">MPANPDNNDNNNGIGAGSGASIGGHYFWTPRGRQASLFRVDLPHKYITTTPSTTTLVRFTDPSPSVVNPSVFNTHHNQSTFRLTTTPKDVADFKKKTTLYRKTPSTPVREEVALVDDLNDANMSPTTEVQLEATTIREEDPEDQDPLQVIPPRNHADVNVLMDDYQEDLV</sequence>
<name>A0A7J6N8C2_PEROL</name>
<evidence type="ECO:0000313" key="2">
    <source>
        <dbReference type="Proteomes" id="UP000541610"/>
    </source>
</evidence>